<keyword evidence="6" id="KW-0498">Mitosis</keyword>
<sequence length="204" mass="23015">MDSSDDVIEVPIEVAQEYITTALGFAPLHLSDLIYNIFTDSLCSLVESAVGALSRKYEDRLTQANIDALMKMVKIKLQGQQNVLFDQLDSFLISDVFFIDENAVLMEDMPQVSYSKKKHALIKASIEKHEKNIMMIKQLNDQIDKELADLKVVHNDLEAAKSVIEDVLEKRFGGASSFCQAMDALNAFKEKIRQFYETTGRALT</sequence>
<evidence type="ECO:0000256" key="11">
    <source>
        <dbReference type="SAM" id="Coils"/>
    </source>
</evidence>
<dbReference type="Pfam" id="PF05859">
    <property type="entry name" value="Mis12"/>
    <property type="match status" value="1"/>
</dbReference>
<evidence type="ECO:0000256" key="1">
    <source>
        <dbReference type="ARBA" id="ARBA00004629"/>
    </source>
</evidence>
<dbReference type="InterPro" id="IPR008685">
    <property type="entry name" value="Centromere_Mis12"/>
</dbReference>
<accession>A0A5K3EYM4</accession>
<evidence type="ECO:0000256" key="7">
    <source>
        <dbReference type="ARBA" id="ARBA00022838"/>
    </source>
</evidence>
<name>A0A5K3EYM4_MESCO</name>
<dbReference type="WBParaSite" id="MCU_004049-RA">
    <property type="protein sequence ID" value="MCU_004049-RA"/>
    <property type="gene ID" value="MCU_004049"/>
</dbReference>
<evidence type="ECO:0000256" key="6">
    <source>
        <dbReference type="ARBA" id="ARBA00022776"/>
    </source>
</evidence>
<dbReference type="AlphaFoldDB" id="A0A5K3EYM4"/>
<evidence type="ECO:0000313" key="12">
    <source>
        <dbReference type="WBParaSite" id="MCU_004049-RA"/>
    </source>
</evidence>
<comment type="similarity">
    <text evidence="2">Belongs to the mis12 family.</text>
</comment>
<organism evidence="12">
    <name type="scientific">Mesocestoides corti</name>
    <name type="common">Flatworm</name>
    <dbReference type="NCBI Taxonomy" id="53468"/>
    <lineage>
        <taxon>Eukaryota</taxon>
        <taxon>Metazoa</taxon>
        <taxon>Spiralia</taxon>
        <taxon>Lophotrochozoa</taxon>
        <taxon>Platyhelminthes</taxon>
        <taxon>Cestoda</taxon>
        <taxon>Eucestoda</taxon>
        <taxon>Cyclophyllidea</taxon>
        <taxon>Mesocestoididae</taxon>
        <taxon>Mesocestoides</taxon>
    </lineage>
</organism>
<keyword evidence="7" id="KW-0995">Kinetochore</keyword>
<feature type="coiled-coil region" evidence="11">
    <location>
        <begin position="126"/>
        <end position="160"/>
    </location>
</feature>
<keyword evidence="10" id="KW-0137">Centromere</keyword>
<protein>
    <recommendedName>
        <fullName evidence="3">Protein MIS12 homolog</fullName>
    </recommendedName>
</protein>
<evidence type="ECO:0000256" key="10">
    <source>
        <dbReference type="ARBA" id="ARBA00023328"/>
    </source>
</evidence>
<evidence type="ECO:0000256" key="2">
    <source>
        <dbReference type="ARBA" id="ARBA00008643"/>
    </source>
</evidence>
<dbReference type="GO" id="GO:0000444">
    <property type="term" value="C:MIS12/MIND type complex"/>
    <property type="evidence" value="ECO:0007669"/>
    <property type="project" value="TreeGrafter"/>
</dbReference>
<keyword evidence="4" id="KW-0158">Chromosome</keyword>
<evidence type="ECO:0000256" key="9">
    <source>
        <dbReference type="ARBA" id="ARBA00023306"/>
    </source>
</evidence>
<dbReference type="GO" id="GO:0005634">
    <property type="term" value="C:nucleus"/>
    <property type="evidence" value="ECO:0007669"/>
    <property type="project" value="InterPro"/>
</dbReference>
<keyword evidence="9" id="KW-0131">Cell cycle</keyword>
<reference evidence="12" key="1">
    <citation type="submission" date="2019-11" db="UniProtKB">
        <authorList>
            <consortium name="WormBaseParasite"/>
        </authorList>
    </citation>
    <scope>IDENTIFICATION</scope>
</reference>
<proteinExistence type="inferred from homology"/>
<dbReference type="GO" id="GO:0051301">
    <property type="term" value="P:cell division"/>
    <property type="evidence" value="ECO:0007669"/>
    <property type="project" value="UniProtKB-KW"/>
</dbReference>
<dbReference type="PANTHER" id="PTHR14527">
    <property type="entry name" value="PROTEIN MIS12 HOMOLOG"/>
    <property type="match status" value="1"/>
</dbReference>
<keyword evidence="5" id="KW-0132">Cell division</keyword>
<evidence type="ECO:0000256" key="8">
    <source>
        <dbReference type="ARBA" id="ARBA00023054"/>
    </source>
</evidence>
<comment type="subcellular location">
    <subcellularLocation>
        <location evidence="1">Chromosome</location>
        <location evidence="1">Centromere</location>
        <location evidence="1">Kinetochore</location>
    </subcellularLocation>
</comment>
<evidence type="ECO:0000256" key="5">
    <source>
        <dbReference type="ARBA" id="ARBA00022618"/>
    </source>
</evidence>
<evidence type="ECO:0000256" key="4">
    <source>
        <dbReference type="ARBA" id="ARBA00022454"/>
    </source>
</evidence>
<evidence type="ECO:0000256" key="3">
    <source>
        <dbReference type="ARBA" id="ARBA00013793"/>
    </source>
</evidence>
<dbReference type="GO" id="GO:0000070">
    <property type="term" value="P:mitotic sister chromatid segregation"/>
    <property type="evidence" value="ECO:0007669"/>
    <property type="project" value="TreeGrafter"/>
</dbReference>
<dbReference type="GO" id="GO:0051382">
    <property type="term" value="P:kinetochore assembly"/>
    <property type="evidence" value="ECO:0007669"/>
    <property type="project" value="TreeGrafter"/>
</dbReference>
<keyword evidence="8 11" id="KW-0175">Coiled coil</keyword>
<dbReference type="PANTHER" id="PTHR14527:SF2">
    <property type="entry name" value="PROTEIN MIS12 HOMOLOG"/>
    <property type="match status" value="1"/>
</dbReference>